<reference evidence="1" key="1">
    <citation type="submission" date="2022-12" db="EMBL/GenBank/DDBJ databases">
        <authorList>
            <person name="Petersen C."/>
        </authorList>
    </citation>
    <scope>NUCLEOTIDE SEQUENCE</scope>
    <source>
        <strain evidence="1">IBT 16125</strain>
    </source>
</reference>
<dbReference type="GeneID" id="81602923"/>
<evidence type="ECO:0000313" key="1">
    <source>
        <dbReference type="EMBL" id="KAJ5438300.1"/>
    </source>
</evidence>
<dbReference type="RefSeq" id="XP_056761529.1">
    <property type="nucleotide sequence ID" value="XM_056912680.1"/>
</dbReference>
<dbReference type="EMBL" id="JAPVEA010000008">
    <property type="protein sequence ID" value="KAJ5438300.1"/>
    <property type="molecule type" value="Genomic_DNA"/>
</dbReference>
<gene>
    <name evidence="1" type="ORF">N7458_009298</name>
</gene>
<name>A0AAD6BXN3_9EURO</name>
<evidence type="ECO:0000313" key="2">
    <source>
        <dbReference type="Proteomes" id="UP001213681"/>
    </source>
</evidence>
<proteinExistence type="predicted"/>
<sequence length="151" mass="16921">MFRAKALDSVAGFSSEQNYKPVHRLYNSALKQLIDLARSIEFLTRPLAETYERKLRGEPERLYLWAESFSVSASNEKLDTALKKMPELHATIIGTLVDLENVILCASFRYDVATTGDEESMATIIEGISVYIDCLMDLSPAIECLLLENPG</sequence>
<reference evidence="1" key="2">
    <citation type="journal article" date="2023" name="IMA Fungus">
        <title>Comparative genomic study of the Penicillium genus elucidates a diverse pangenome and 15 lateral gene transfer events.</title>
        <authorList>
            <person name="Petersen C."/>
            <person name="Sorensen T."/>
            <person name="Nielsen M.R."/>
            <person name="Sondergaard T.E."/>
            <person name="Sorensen J.L."/>
            <person name="Fitzpatrick D.A."/>
            <person name="Frisvad J.C."/>
            <person name="Nielsen K.L."/>
        </authorList>
    </citation>
    <scope>NUCLEOTIDE SEQUENCE</scope>
    <source>
        <strain evidence="1">IBT 16125</strain>
    </source>
</reference>
<comment type="caution">
    <text evidence="1">The sequence shown here is derived from an EMBL/GenBank/DDBJ whole genome shotgun (WGS) entry which is preliminary data.</text>
</comment>
<organism evidence="1 2">
    <name type="scientific">Penicillium daleae</name>
    <dbReference type="NCBI Taxonomy" id="63821"/>
    <lineage>
        <taxon>Eukaryota</taxon>
        <taxon>Fungi</taxon>
        <taxon>Dikarya</taxon>
        <taxon>Ascomycota</taxon>
        <taxon>Pezizomycotina</taxon>
        <taxon>Eurotiomycetes</taxon>
        <taxon>Eurotiomycetidae</taxon>
        <taxon>Eurotiales</taxon>
        <taxon>Aspergillaceae</taxon>
        <taxon>Penicillium</taxon>
    </lineage>
</organism>
<keyword evidence="2" id="KW-1185">Reference proteome</keyword>
<dbReference type="AlphaFoldDB" id="A0AAD6BXN3"/>
<accession>A0AAD6BXN3</accession>
<protein>
    <submittedName>
        <fullName evidence="1">Uncharacterized protein</fullName>
    </submittedName>
</protein>
<dbReference type="Proteomes" id="UP001213681">
    <property type="component" value="Unassembled WGS sequence"/>
</dbReference>